<dbReference type="OrthoDB" id="5858751at2759"/>
<dbReference type="GO" id="GO:0008033">
    <property type="term" value="P:tRNA processing"/>
    <property type="evidence" value="ECO:0007669"/>
    <property type="project" value="InterPro"/>
</dbReference>
<dbReference type="InterPro" id="IPR034556">
    <property type="entry name" value="tRNA_wybutosine-synthase"/>
</dbReference>
<protein>
    <submittedName>
        <fullName evidence="4">Flavodoxin-like domain-containing protein</fullName>
    </submittedName>
</protein>
<organism evidence="3 4">
    <name type="scientific">Heligmosomoides polygyrus</name>
    <name type="common">Parasitic roundworm</name>
    <dbReference type="NCBI Taxonomy" id="6339"/>
    <lineage>
        <taxon>Eukaryota</taxon>
        <taxon>Metazoa</taxon>
        <taxon>Ecdysozoa</taxon>
        <taxon>Nematoda</taxon>
        <taxon>Chromadorea</taxon>
        <taxon>Rhabditida</taxon>
        <taxon>Rhabditina</taxon>
        <taxon>Rhabditomorpha</taxon>
        <taxon>Strongyloidea</taxon>
        <taxon>Heligmosomidae</taxon>
        <taxon>Heligmosomoides</taxon>
    </lineage>
</organism>
<dbReference type="InterPro" id="IPR029039">
    <property type="entry name" value="Flavoprotein-like_sf"/>
</dbReference>
<keyword evidence="1" id="KW-0472">Membrane</keyword>
<evidence type="ECO:0000313" key="2">
    <source>
        <dbReference type="EMBL" id="VDP31139.1"/>
    </source>
</evidence>
<feature type="transmembrane region" description="Helical" evidence="1">
    <location>
        <begin position="29"/>
        <end position="49"/>
    </location>
</feature>
<dbReference type="Gene3D" id="3.40.50.360">
    <property type="match status" value="1"/>
</dbReference>
<reference evidence="2 3" key="1">
    <citation type="submission" date="2018-11" db="EMBL/GenBank/DDBJ databases">
        <authorList>
            <consortium name="Pathogen Informatics"/>
        </authorList>
    </citation>
    <scope>NUCLEOTIDE SEQUENCE [LARGE SCALE GENOMIC DNA]</scope>
</reference>
<accession>A0A3P8G7Y2</accession>
<dbReference type="GO" id="GO:0051539">
    <property type="term" value="F:4 iron, 4 sulfur cluster binding"/>
    <property type="evidence" value="ECO:0007669"/>
    <property type="project" value="InterPro"/>
</dbReference>
<keyword evidence="1" id="KW-0812">Transmembrane</keyword>
<gene>
    <name evidence="2" type="ORF">HPBE_LOCUS22224</name>
</gene>
<keyword evidence="1" id="KW-1133">Transmembrane helix</keyword>
<name>A0A183GHZ8_HELPZ</name>
<accession>A0A183GHZ8</accession>
<dbReference type="EMBL" id="UZAH01033773">
    <property type="protein sequence ID" value="VDP31139.1"/>
    <property type="molecule type" value="Genomic_DNA"/>
</dbReference>
<reference evidence="4" key="2">
    <citation type="submission" date="2019-09" db="UniProtKB">
        <authorList>
            <consortium name="WormBaseParasite"/>
        </authorList>
    </citation>
    <scope>IDENTIFICATION</scope>
</reference>
<dbReference type="SUPFAM" id="SSF52218">
    <property type="entry name" value="Flavoproteins"/>
    <property type="match status" value="1"/>
</dbReference>
<dbReference type="PANTHER" id="PTHR13930">
    <property type="entry name" value="S-ADENOSYL-L-METHIONINE-DEPENDENT TRNA 4-DEMETHYLWYOSINE SYNTHASE"/>
    <property type="match status" value="1"/>
</dbReference>
<keyword evidence="3" id="KW-1185">Reference proteome</keyword>
<dbReference type="PANTHER" id="PTHR13930:SF0">
    <property type="entry name" value="S-ADENOSYL-L-METHIONINE-DEPENDENT TRNA 4-DEMETHYLWYOSINE SYNTHASE TYW1-RELATED"/>
    <property type="match status" value="1"/>
</dbReference>
<proteinExistence type="predicted"/>
<dbReference type="WBParaSite" id="HPBE_0002222501-mRNA-1">
    <property type="protein sequence ID" value="HPBE_0002222501-mRNA-1"/>
    <property type="gene ID" value="HPBE_0002222501"/>
</dbReference>
<evidence type="ECO:0000313" key="3">
    <source>
        <dbReference type="Proteomes" id="UP000050761"/>
    </source>
</evidence>
<dbReference type="Proteomes" id="UP000050761">
    <property type="component" value="Unassembled WGS sequence"/>
</dbReference>
<sequence length="255" mass="28984">MSFHPPIRPDVKRKPPKEWYEELLDRDEILLYFTASLGVLLPGIVYVIYHKVHNFYVNYAKKKELERLTEEAARSEVAVISLCAHDGTAQRFVTHLESVLKSELVNPPKLWPIADLKTKEFAAFKGFCVFVVETLSGGQASSSCEWFLDWLEDVAADAKQKKKANFDALKFAVIGFGSSEDGESQFNRVSSVHLLLFAFIENVCQRDEHLIFRLLIEPLLSLCHSKNCAKISNHLCIILSAPRVSRIVRILSKSF</sequence>
<evidence type="ECO:0000256" key="1">
    <source>
        <dbReference type="SAM" id="Phobius"/>
    </source>
</evidence>
<dbReference type="AlphaFoldDB" id="A0A183GHZ8"/>
<evidence type="ECO:0000313" key="4">
    <source>
        <dbReference type="WBParaSite" id="HPBE_0002222501-mRNA-1"/>
    </source>
</evidence>